<gene>
    <name evidence="5" type="ORF">Ahu01nite_065500</name>
</gene>
<evidence type="ECO:0000256" key="2">
    <source>
        <dbReference type="ARBA" id="ARBA00022741"/>
    </source>
</evidence>
<dbReference type="InterPro" id="IPR027417">
    <property type="entry name" value="P-loop_NTPase"/>
</dbReference>
<dbReference type="GO" id="GO:0005524">
    <property type="term" value="F:ATP binding"/>
    <property type="evidence" value="ECO:0007669"/>
    <property type="project" value="UniProtKB-KW"/>
</dbReference>
<dbReference type="EMBL" id="BOMN01000091">
    <property type="protein sequence ID" value="GIE23448.1"/>
    <property type="molecule type" value="Genomic_DNA"/>
</dbReference>
<proteinExistence type="predicted"/>
<accession>A0ABQ3ZY22</accession>
<dbReference type="RefSeq" id="WP_203840506.1">
    <property type="nucleotide sequence ID" value="NZ_BAAATV010000009.1"/>
</dbReference>
<dbReference type="PANTHER" id="PTHR45772">
    <property type="entry name" value="CONSERVED COMPONENT OF ABC TRANSPORTER FOR NATURAL AMINO ACIDS-RELATED"/>
    <property type="match status" value="1"/>
</dbReference>
<feature type="domain" description="ABC transporter" evidence="4">
    <location>
        <begin position="6"/>
        <end position="255"/>
    </location>
</feature>
<evidence type="ECO:0000259" key="4">
    <source>
        <dbReference type="PROSITE" id="PS50893"/>
    </source>
</evidence>
<dbReference type="SUPFAM" id="SSF52540">
    <property type="entry name" value="P-loop containing nucleoside triphosphate hydrolases"/>
    <property type="match status" value="1"/>
</dbReference>
<dbReference type="SMART" id="SM00382">
    <property type="entry name" value="AAA"/>
    <property type="match status" value="1"/>
</dbReference>
<sequence length="258" mass="27759">MSAPLLVGERVSRHFGGLRAVDNVDFTLHDGQILGLIGPNGAGKTTLFSVAAGSLRPTSGRVLLAGTPVSGRSAARSVHLGICRTHQIVRPFARLTVLDNVLVGLHYGRPPGPRSGLLRGGLLRRDHRRRDPRDAAMEILDFIGLADRATRLPGELTLAGRKRLEVARALATGPRVLLLDEVVAGLNPVEASRFVDLIRQIRDRGTAIIMIEHVMHAVMSLSDHIIVLDHGRKIAEGTPELVAADPLVIEAYLGRSDA</sequence>
<dbReference type="Proteomes" id="UP000603200">
    <property type="component" value="Unassembled WGS sequence"/>
</dbReference>
<dbReference type="InterPro" id="IPR003593">
    <property type="entry name" value="AAA+_ATPase"/>
</dbReference>
<organism evidence="5 6">
    <name type="scientific">Winogradskya humida</name>
    <dbReference type="NCBI Taxonomy" id="113566"/>
    <lineage>
        <taxon>Bacteria</taxon>
        <taxon>Bacillati</taxon>
        <taxon>Actinomycetota</taxon>
        <taxon>Actinomycetes</taxon>
        <taxon>Micromonosporales</taxon>
        <taxon>Micromonosporaceae</taxon>
        <taxon>Winogradskya</taxon>
    </lineage>
</organism>
<name>A0ABQ3ZY22_9ACTN</name>
<dbReference type="PROSITE" id="PS50893">
    <property type="entry name" value="ABC_TRANSPORTER_2"/>
    <property type="match status" value="1"/>
</dbReference>
<dbReference type="InterPro" id="IPR003439">
    <property type="entry name" value="ABC_transporter-like_ATP-bd"/>
</dbReference>
<dbReference type="InterPro" id="IPR051120">
    <property type="entry name" value="ABC_AA/LPS_Transport"/>
</dbReference>
<comment type="caution">
    <text evidence="5">The sequence shown here is derived from an EMBL/GenBank/DDBJ whole genome shotgun (WGS) entry which is preliminary data.</text>
</comment>
<evidence type="ECO:0000313" key="5">
    <source>
        <dbReference type="EMBL" id="GIE23448.1"/>
    </source>
</evidence>
<dbReference type="CDD" id="cd03219">
    <property type="entry name" value="ABC_Mj1267_LivG_branched"/>
    <property type="match status" value="1"/>
</dbReference>
<protein>
    <submittedName>
        <fullName evidence="5">ABC transporter ATP-binding protein</fullName>
    </submittedName>
</protein>
<evidence type="ECO:0000256" key="1">
    <source>
        <dbReference type="ARBA" id="ARBA00022448"/>
    </source>
</evidence>
<evidence type="ECO:0000256" key="3">
    <source>
        <dbReference type="ARBA" id="ARBA00022840"/>
    </source>
</evidence>
<reference evidence="5 6" key="1">
    <citation type="submission" date="2021-01" db="EMBL/GenBank/DDBJ databases">
        <title>Whole genome shotgun sequence of Actinoplanes humidus NBRC 14915.</title>
        <authorList>
            <person name="Komaki H."/>
            <person name="Tamura T."/>
        </authorList>
    </citation>
    <scope>NUCLEOTIDE SEQUENCE [LARGE SCALE GENOMIC DNA]</scope>
    <source>
        <strain evidence="5 6">NBRC 14915</strain>
    </source>
</reference>
<dbReference type="InterPro" id="IPR032823">
    <property type="entry name" value="BCA_ABC_TP_C"/>
</dbReference>
<dbReference type="Pfam" id="PF12399">
    <property type="entry name" value="BCA_ABC_TP_C"/>
    <property type="match status" value="1"/>
</dbReference>
<keyword evidence="6" id="KW-1185">Reference proteome</keyword>
<dbReference type="Pfam" id="PF00005">
    <property type="entry name" value="ABC_tran"/>
    <property type="match status" value="1"/>
</dbReference>
<dbReference type="PANTHER" id="PTHR45772:SF9">
    <property type="entry name" value="CONSERVED COMPONENT OF ABC TRANSPORTER FOR NATURAL AMINO ACIDS"/>
    <property type="match status" value="1"/>
</dbReference>
<evidence type="ECO:0000313" key="6">
    <source>
        <dbReference type="Proteomes" id="UP000603200"/>
    </source>
</evidence>
<dbReference type="Gene3D" id="3.40.50.300">
    <property type="entry name" value="P-loop containing nucleotide triphosphate hydrolases"/>
    <property type="match status" value="1"/>
</dbReference>
<keyword evidence="3 5" id="KW-0067">ATP-binding</keyword>
<keyword evidence="2" id="KW-0547">Nucleotide-binding</keyword>
<keyword evidence="1" id="KW-0813">Transport</keyword>